<evidence type="ECO:0000256" key="5">
    <source>
        <dbReference type="SAM" id="SignalP"/>
    </source>
</evidence>
<feature type="region of interest" description="Disordered" evidence="4">
    <location>
        <begin position="25"/>
        <end position="61"/>
    </location>
</feature>
<feature type="compositionally biased region" description="Low complexity" evidence="4">
    <location>
        <begin position="25"/>
        <end position="43"/>
    </location>
</feature>
<dbReference type="PANTHER" id="PTHR30061">
    <property type="entry name" value="MALTOSE-BINDING PERIPLASMIC PROTEIN"/>
    <property type="match status" value="1"/>
</dbReference>
<evidence type="ECO:0000256" key="1">
    <source>
        <dbReference type="ARBA" id="ARBA00008520"/>
    </source>
</evidence>
<evidence type="ECO:0000313" key="6">
    <source>
        <dbReference type="EMBL" id="MBS2553120.1"/>
    </source>
</evidence>
<organism evidence="6 7">
    <name type="scientific">Catenulispora pinistramenti</name>
    <dbReference type="NCBI Taxonomy" id="2705254"/>
    <lineage>
        <taxon>Bacteria</taxon>
        <taxon>Bacillati</taxon>
        <taxon>Actinomycetota</taxon>
        <taxon>Actinomycetes</taxon>
        <taxon>Catenulisporales</taxon>
        <taxon>Catenulisporaceae</taxon>
        <taxon>Catenulispora</taxon>
    </lineage>
</organism>
<dbReference type="EMBL" id="JAAFYZ010000232">
    <property type="protein sequence ID" value="MBS2553120.1"/>
    <property type="molecule type" value="Genomic_DNA"/>
</dbReference>
<dbReference type="PANTHER" id="PTHR30061:SF50">
    <property type="entry name" value="MALTOSE_MALTODEXTRIN-BINDING PERIPLASMIC PROTEIN"/>
    <property type="match status" value="1"/>
</dbReference>
<evidence type="ECO:0000256" key="2">
    <source>
        <dbReference type="ARBA" id="ARBA00022448"/>
    </source>
</evidence>
<feature type="chain" id="PRO_5046976713" evidence="5">
    <location>
        <begin position="22"/>
        <end position="461"/>
    </location>
</feature>
<dbReference type="Pfam" id="PF01547">
    <property type="entry name" value="SBP_bac_1"/>
    <property type="match status" value="1"/>
</dbReference>
<dbReference type="PROSITE" id="PS51257">
    <property type="entry name" value="PROKAR_LIPOPROTEIN"/>
    <property type="match status" value="1"/>
</dbReference>
<feature type="signal peptide" evidence="5">
    <location>
        <begin position="1"/>
        <end position="21"/>
    </location>
</feature>
<evidence type="ECO:0000256" key="4">
    <source>
        <dbReference type="SAM" id="MobiDB-lite"/>
    </source>
</evidence>
<keyword evidence="3 5" id="KW-0732">Signal</keyword>
<keyword evidence="2" id="KW-0813">Transport</keyword>
<reference evidence="6 7" key="1">
    <citation type="submission" date="2020-02" db="EMBL/GenBank/DDBJ databases">
        <title>Acidophilic actinobacteria isolated from forest soil.</title>
        <authorList>
            <person name="Golinska P."/>
        </authorList>
    </citation>
    <scope>NUCLEOTIDE SEQUENCE [LARGE SCALE GENOMIC DNA]</scope>
    <source>
        <strain evidence="6 7">NL8</strain>
    </source>
</reference>
<proteinExistence type="inferred from homology"/>
<sequence>MRRKLIALSSAAVAVALMASACSSSKSSGNAASGTGTTAAPSSNQLGTGGTGSTGSPITTDGKGKTVNIWLMQDAQKGWENVVDQANQRFTAETGAQVKINWQTWTNYGQTVDAAIGSSSAPDAMELGNTQTAKYIGANQLVDLTGDKSKFDNSSAWLDSLAASGASPDGSKQYAIPYYAGSRVLIYRKDLWDAAGVTTPPTTIDELKADLDKVKTANAAKANFSALYLPGQNWYTAISFGAGTYGVSGVIAKSDGTNFTGTMTDPKFLQGIQTWDDLQKNYSVGGATKDETDQDALMAKGNISAIIGNGWEAAQVYDPKVGDPTLKNDLAEIAVPGVTADAPTPAFLGGSNLAVPSKAANGKLGEEWIRIFTDTTSMKLLAQKAIPNNKTQIDDYIAADPANKATGDAAKGVTWFIPNSPNWAPADETQLKTAFGQIASGQDPATVLKSLQASILKDLNS</sequence>
<comment type="similarity">
    <text evidence="1">Belongs to the bacterial solute-binding protein 1 family.</text>
</comment>
<comment type="caution">
    <text evidence="6">The sequence shown here is derived from an EMBL/GenBank/DDBJ whole genome shotgun (WGS) entry which is preliminary data.</text>
</comment>
<dbReference type="Proteomes" id="UP000730482">
    <property type="component" value="Unassembled WGS sequence"/>
</dbReference>
<name>A0ABS5L4G3_9ACTN</name>
<evidence type="ECO:0000313" key="7">
    <source>
        <dbReference type="Proteomes" id="UP000730482"/>
    </source>
</evidence>
<dbReference type="Gene3D" id="3.40.190.10">
    <property type="entry name" value="Periplasmic binding protein-like II"/>
    <property type="match status" value="1"/>
</dbReference>
<gene>
    <name evidence="6" type="ORF">KGQ19_40330</name>
</gene>
<accession>A0ABS5L4G3</accession>
<dbReference type="SUPFAM" id="SSF53850">
    <property type="entry name" value="Periplasmic binding protein-like II"/>
    <property type="match status" value="1"/>
</dbReference>
<dbReference type="RefSeq" id="WP_212019359.1">
    <property type="nucleotide sequence ID" value="NZ_JAAFYZ010000232.1"/>
</dbReference>
<evidence type="ECO:0000256" key="3">
    <source>
        <dbReference type="ARBA" id="ARBA00022729"/>
    </source>
</evidence>
<protein>
    <submittedName>
        <fullName evidence="6">Extracellular solute-binding protein</fullName>
    </submittedName>
</protein>
<keyword evidence="7" id="KW-1185">Reference proteome</keyword>
<dbReference type="InterPro" id="IPR006059">
    <property type="entry name" value="SBP"/>
</dbReference>